<dbReference type="InterPro" id="IPR000847">
    <property type="entry name" value="LysR_HTH_N"/>
</dbReference>
<dbReference type="CDD" id="cd08414">
    <property type="entry name" value="PBP2_LTTR_aromatics_like"/>
    <property type="match status" value="1"/>
</dbReference>
<organism evidence="6 7">
    <name type="scientific">Herbaspirillum huttiense subsp. lycopersici</name>
    <dbReference type="NCBI Taxonomy" id="3074428"/>
    <lineage>
        <taxon>Bacteria</taxon>
        <taxon>Pseudomonadati</taxon>
        <taxon>Pseudomonadota</taxon>
        <taxon>Betaproteobacteria</taxon>
        <taxon>Burkholderiales</taxon>
        <taxon>Oxalobacteraceae</taxon>
        <taxon>Herbaspirillum</taxon>
    </lineage>
</organism>
<sequence>MELKQLKYFLAVCRYGSIAHASQEIHIAQPALSRQISSLEDALGETLFIRGPKGVALTRAGDELKLRAEDILARSTALSSQLKIASSGLTGRLRIGVLPGFSWLPSLAQAIASLRKTAPNVEVLVESMFSAEQLTRLSRHELDLGIVGWRSPFNADFIGQKIHSDRMVLAVPMRTALAKRRGKLRLKDIAQQRLIMFPRERSPAHHDAISDAFSAADLALSAQSQILVADVATAAGMVAAGVGCAFVPASFKEQWAGSIAFKPIDDLEVVFNIEIVRHARTEDSLVDRFLRGWPR</sequence>
<protein>
    <submittedName>
        <fullName evidence="6">LysR family transcriptional regulator</fullName>
    </submittedName>
</protein>
<dbReference type="PRINTS" id="PR00039">
    <property type="entry name" value="HTHLYSR"/>
</dbReference>
<evidence type="ECO:0000259" key="5">
    <source>
        <dbReference type="PROSITE" id="PS50931"/>
    </source>
</evidence>
<accession>A0ABU2EUM7</accession>
<evidence type="ECO:0000256" key="3">
    <source>
        <dbReference type="ARBA" id="ARBA00023125"/>
    </source>
</evidence>
<dbReference type="Gene3D" id="3.40.190.10">
    <property type="entry name" value="Periplasmic binding protein-like II"/>
    <property type="match status" value="2"/>
</dbReference>
<evidence type="ECO:0000256" key="2">
    <source>
        <dbReference type="ARBA" id="ARBA00023015"/>
    </source>
</evidence>
<dbReference type="InterPro" id="IPR036388">
    <property type="entry name" value="WH-like_DNA-bd_sf"/>
</dbReference>
<gene>
    <name evidence="6" type="ORF">RI048_26770</name>
</gene>
<evidence type="ECO:0000256" key="4">
    <source>
        <dbReference type="ARBA" id="ARBA00023163"/>
    </source>
</evidence>
<evidence type="ECO:0000313" key="6">
    <source>
        <dbReference type="EMBL" id="MDR9851856.1"/>
    </source>
</evidence>
<evidence type="ECO:0000256" key="1">
    <source>
        <dbReference type="ARBA" id="ARBA00009437"/>
    </source>
</evidence>
<reference evidence="6" key="1">
    <citation type="submission" date="2023-09" db="EMBL/GenBank/DDBJ databases">
        <title>Description of first Herbaspirillum huttiense subsp. nephrolepsisexaltata and Herbaspirillum huttiense subsp. lycopersicon.</title>
        <authorList>
            <person name="Poudel M."/>
            <person name="Sharma A."/>
            <person name="Goss E."/>
            <person name="Tapia J.H."/>
            <person name="Harmon C.M."/>
            <person name="Jones J.B."/>
        </authorList>
    </citation>
    <scope>NUCLEOTIDE SEQUENCE</scope>
    <source>
        <strain evidence="6">SE1</strain>
    </source>
</reference>
<dbReference type="SUPFAM" id="SSF53850">
    <property type="entry name" value="Periplasmic binding protein-like II"/>
    <property type="match status" value="1"/>
</dbReference>
<dbReference type="Proteomes" id="UP001246576">
    <property type="component" value="Unassembled WGS sequence"/>
</dbReference>
<dbReference type="InterPro" id="IPR036390">
    <property type="entry name" value="WH_DNA-bd_sf"/>
</dbReference>
<dbReference type="Gene3D" id="1.10.10.10">
    <property type="entry name" value="Winged helix-like DNA-binding domain superfamily/Winged helix DNA-binding domain"/>
    <property type="match status" value="1"/>
</dbReference>
<keyword evidence="3" id="KW-0238">DNA-binding</keyword>
<dbReference type="Pfam" id="PF00126">
    <property type="entry name" value="HTH_1"/>
    <property type="match status" value="1"/>
</dbReference>
<dbReference type="Pfam" id="PF03466">
    <property type="entry name" value="LysR_substrate"/>
    <property type="match status" value="1"/>
</dbReference>
<dbReference type="EMBL" id="JAVLSJ010000024">
    <property type="protein sequence ID" value="MDR9851856.1"/>
    <property type="molecule type" value="Genomic_DNA"/>
</dbReference>
<comment type="similarity">
    <text evidence="1">Belongs to the LysR transcriptional regulatory family.</text>
</comment>
<dbReference type="SUPFAM" id="SSF46785">
    <property type="entry name" value="Winged helix' DNA-binding domain"/>
    <property type="match status" value="1"/>
</dbReference>
<dbReference type="InterPro" id="IPR005119">
    <property type="entry name" value="LysR_subst-bd"/>
</dbReference>
<dbReference type="PROSITE" id="PS50931">
    <property type="entry name" value="HTH_LYSR"/>
    <property type="match status" value="1"/>
</dbReference>
<comment type="caution">
    <text evidence="6">The sequence shown here is derived from an EMBL/GenBank/DDBJ whole genome shotgun (WGS) entry which is preliminary data.</text>
</comment>
<dbReference type="RefSeq" id="WP_310841697.1">
    <property type="nucleotide sequence ID" value="NZ_JAVLSJ010000024.1"/>
</dbReference>
<keyword evidence="4" id="KW-0804">Transcription</keyword>
<name>A0ABU2EUM7_9BURK</name>
<keyword evidence="7" id="KW-1185">Reference proteome</keyword>
<dbReference type="PANTHER" id="PTHR30346:SF17">
    <property type="entry name" value="LYSR FAMILY TRANSCRIPTIONAL REGULATOR"/>
    <property type="match status" value="1"/>
</dbReference>
<dbReference type="PANTHER" id="PTHR30346">
    <property type="entry name" value="TRANSCRIPTIONAL DUAL REGULATOR HCAR-RELATED"/>
    <property type="match status" value="1"/>
</dbReference>
<keyword evidence="2" id="KW-0805">Transcription regulation</keyword>
<feature type="domain" description="HTH lysR-type" evidence="5">
    <location>
        <begin position="1"/>
        <end position="58"/>
    </location>
</feature>
<proteinExistence type="inferred from homology"/>
<evidence type="ECO:0000313" key="7">
    <source>
        <dbReference type="Proteomes" id="UP001246576"/>
    </source>
</evidence>